<dbReference type="CDD" id="cd20292">
    <property type="entry name" value="cupin_QdtA-like"/>
    <property type="match status" value="1"/>
</dbReference>
<dbReference type="EMBL" id="JAUOEK010000142">
    <property type="protein sequence ID" value="MDO5971118.1"/>
    <property type="molecule type" value="Genomic_DNA"/>
</dbReference>
<dbReference type="SUPFAM" id="SSF51182">
    <property type="entry name" value="RmlC-like cupins"/>
    <property type="match status" value="1"/>
</dbReference>
<comment type="caution">
    <text evidence="2">The sequence shown here is derived from an EMBL/GenBank/DDBJ whole genome shotgun (WGS) entry which is preliminary data.</text>
</comment>
<evidence type="ECO:0000313" key="2">
    <source>
        <dbReference type="EMBL" id="MDO5971118.1"/>
    </source>
</evidence>
<evidence type="ECO:0000259" key="1">
    <source>
        <dbReference type="Pfam" id="PF05523"/>
    </source>
</evidence>
<dbReference type="InterPro" id="IPR008894">
    <property type="entry name" value="QdtA_cupin_dom"/>
</dbReference>
<reference evidence="2" key="1">
    <citation type="submission" date="2023-07" db="EMBL/GenBank/DDBJ databases">
        <title>Two novel species in the genus Flavivirga.</title>
        <authorList>
            <person name="Kwon K."/>
        </authorList>
    </citation>
    <scope>NUCLEOTIDE SEQUENCE</scope>
    <source>
        <strain evidence="2">KCTC 52353</strain>
    </source>
</reference>
<evidence type="ECO:0000313" key="3">
    <source>
        <dbReference type="Proteomes" id="UP001176883"/>
    </source>
</evidence>
<dbReference type="Gene3D" id="2.60.120.10">
    <property type="entry name" value="Jelly Rolls"/>
    <property type="match status" value="1"/>
</dbReference>
<gene>
    <name evidence="2" type="ORF">Q4Q35_15020</name>
</gene>
<keyword evidence="3" id="KW-1185">Reference proteome</keyword>
<dbReference type="Proteomes" id="UP001176883">
    <property type="component" value="Unassembled WGS sequence"/>
</dbReference>
<organism evidence="2 3">
    <name type="scientific">Flavivirga aquimarina</name>
    <dbReference type="NCBI Taxonomy" id="2027862"/>
    <lineage>
        <taxon>Bacteria</taxon>
        <taxon>Pseudomonadati</taxon>
        <taxon>Bacteroidota</taxon>
        <taxon>Flavobacteriia</taxon>
        <taxon>Flavobacteriales</taxon>
        <taxon>Flavobacteriaceae</taxon>
        <taxon>Flavivirga</taxon>
    </lineage>
</organism>
<name>A0ABT8WDB2_9FLAO</name>
<dbReference type="Pfam" id="PF05523">
    <property type="entry name" value="FdtA"/>
    <property type="match status" value="1"/>
</dbReference>
<proteinExistence type="predicted"/>
<feature type="domain" description="Sugar 3,4-ketoisomerase QdtA cupin" evidence="1">
    <location>
        <begin position="10"/>
        <end position="137"/>
    </location>
</feature>
<dbReference type="RefSeq" id="WP_303278822.1">
    <property type="nucleotide sequence ID" value="NZ_JAUOEK010000142.1"/>
</dbReference>
<sequence>MKLKNSTVYDCSVIDVSKVHSDSGNITVVENSQNIPFDVNRVYYLYDVPSGESRGGHAHYELEQFIIAASGSFDVIIDDGTNTKRVSLNRPNLALHIVPGLWRELNNFSSGSICMVLASHKYDEKDYIRDYNEFINKK</sequence>
<protein>
    <submittedName>
        <fullName evidence="2">FdtA/QdtA family cupin domain-containing protein</fullName>
    </submittedName>
</protein>
<accession>A0ABT8WDB2</accession>
<dbReference type="InterPro" id="IPR011051">
    <property type="entry name" value="RmlC_Cupin_sf"/>
</dbReference>
<dbReference type="InterPro" id="IPR014710">
    <property type="entry name" value="RmlC-like_jellyroll"/>
</dbReference>